<feature type="region of interest" description="Disordered" evidence="1">
    <location>
        <begin position="1"/>
        <end position="25"/>
    </location>
</feature>
<name>A0A6V7DF88_9XANT</name>
<reference evidence="2 3" key="1">
    <citation type="submission" date="2020-07" db="EMBL/GenBank/DDBJ databases">
        <authorList>
            <person name="Pothier F. J."/>
        </authorList>
    </citation>
    <scope>NUCLEOTIDE SEQUENCE [LARGE SCALE GENOMIC DNA]</scope>
    <source>
        <strain evidence="2 3">CFBP 498</strain>
    </source>
</reference>
<evidence type="ECO:0000313" key="3">
    <source>
        <dbReference type="Proteomes" id="UP000515406"/>
    </source>
</evidence>
<evidence type="ECO:0000256" key="1">
    <source>
        <dbReference type="SAM" id="MobiDB-lite"/>
    </source>
</evidence>
<dbReference type="Proteomes" id="UP000515406">
    <property type="component" value="Chromosome"/>
</dbReference>
<organism evidence="2 3">
    <name type="scientific">Xanthomonas hortorum pv. vitians</name>
    <dbReference type="NCBI Taxonomy" id="83224"/>
    <lineage>
        <taxon>Bacteria</taxon>
        <taxon>Pseudomonadati</taxon>
        <taxon>Pseudomonadota</taxon>
        <taxon>Gammaproteobacteria</taxon>
        <taxon>Lysobacterales</taxon>
        <taxon>Lysobacteraceae</taxon>
        <taxon>Xanthomonas</taxon>
    </lineage>
</organism>
<sequence length="55" mass="6127">MQLLREASTDAVPLPPTEGNGAGSVAAPLRSAIYTGWVRHRRFAPKPLDFRYKLF</sequence>
<proteinExistence type="predicted"/>
<gene>
    <name evidence="2" type="ORF">CFBP498_23200</name>
</gene>
<protein>
    <submittedName>
        <fullName evidence="2">Uncharacterized protein</fullName>
    </submittedName>
</protein>
<dbReference type="EMBL" id="LR828257">
    <property type="protein sequence ID" value="CAD0333422.1"/>
    <property type="molecule type" value="Genomic_DNA"/>
</dbReference>
<accession>A0A6V7DF88</accession>
<keyword evidence="3" id="KW-1185">Reference proteome</keyword>
<dbReference type="AlphaFoldDB" id="A0A6V7DF88"/>
<evidence type="ECO:0000313" key="2">
    <source>
        <dbReference type="EMBL" id="CAD0333412.1"/>
    </source>
</evidence>
<dbReference type="EMBL" id="LR828257">
    <property type="protein sequence ID" value="CAD0333412.1"/>
    <property type="molecule type" value="Genomic_DNA"/>
</dbReference>